<dbReference type="CDD" id="cd06558">
    <property type="entry name" value="crotonase-like"/>
    <property type="match status" value="1"/>
</dbReference>
<dbReference type="RefSeq" id="WP_237382124.1">
    <property type="nucleotide sequence ID" value="NZ_CP071793.1"/>
</dbReference>
<dbReference type="PANTHER" id="PTHR11941">
    <property type="entry name" value="ENOYL-COA HYDRATASE-RELATED"/>
    <property type="match status" value="1"/>
</dbReference>
<evidence type="ECO:0000313" key="2">
    <source>
        <dbReference type="Proteomes" id="UP000663929"/>
    </source>
</evidence>
<dbReference type="InterPro" id="IPR001753">
    <property type="entry name" value="Enoyl-CoA_hydra/iso"/>
</dbReference>
<dbReference type="PANTHER" id="PTHR11941:SF54">
    <property type="entry name" value="ENOYL-COA HYDRATASE, MITOCHONDRIAL"/>
    <property type="match status" value="1"/>
</dbReference>
<protein>
    <submittedName>
        <fullName evidence="1">Enoyl-CoA hydratase/isomerase family protein</fullName>
    </submittedName>
</protein>
<dbReference type="GO" id="GO:0003824">
    <property type="term" value="F:catalytic activity"/>
    <property type="evidence" value="ECO:0007669"/>
    <property type="project" value="UniProtKB-ARBA"/>
</dbReference>
<proteinExistence type="predicted"/>
<dbReference type="SUPFAM" id="SSF52096">
    <property type="entry name" value="ClpP/crotonase"/>
    <property type="match status" value="1"/>
</dbReference>
<keyword evidence="2" id="KW-1185">Reference proteome</keyword>
<dbReference type="Proteomes" id="UP000663929">
    <property type="component" value="Chromosome"/>
</dbReference>
<evidence type="ECO:0000313" key="1">
    <source>
        <dbReference type="EMBL" id="QTD52013.1"/>
    </source>
</evidence>
<dbReference type="Pfam" id="PF00378">
    <property type="entry name" value="ECH_1"/>
    <property type="match status" value="1"/>
</dbReference>
<reference evidence="1" key="1">
    <citation type="submission" date="2021-03" db="EMBL/GenBank/DDBJ databases">
        <title>Acanthopleuribacteraceae sp. M133.</title>
        <authorList>
            <person name="Wang G."/>
        </authorList>
    </citation>
    <scope>NUCLEOTIDE SEQUENCE</scope>
    <source>
        <strain evidence="1">M133</strain>
    </source>
</reference>
<name>A0A8A4TR64_SULCO</name>
<dbReference type="InterPro" id="IPR029045">
    <property type="entry name" value="ClpP/crotonase-like_dom_sf"/>
</dbReference>
<dbReference type="GO" id="GO:0006635">
    <property type="term" value="P:fatty acid beta-oxidation"/>
    <property type="evidence" value="ECO:0007669"/>
    <property type="project" value="TreeGrafter"/>
</dbReference>
<organism evidence="1 2">
    <name type="scientific">Sulfidibacter corallicola</name>
    <dbReference type="NCBI Taxonomy" id="2818388"/>
    <lineage>
        <taxon>Bacteria</taxon>
        <taxon>Pseudomonadati</taxon>
        <taxon>Acidobacteriota</taxon>
        <taxon>Holophagae</taxon>
        <taxon>Acanthopleuribacterales</taxon>
        <taxon>Acanthopleuribacteraceae</taxon>
        <taxon>Sulfidibacter</taxon>
    </lineage>
</organism>
<dbReference type="KEGG" id="scor:J3U87_06030"/>
<dbReference type="AlphaFoldDB" id="A0A8A4TR64"/>
<dbReference type="EMBL" id="CP071793">
    <property type="protein sequence ID" value="QTD52013.1"/>
    <property type="molecule type" value="Genomic_DNA"/>
</dbReference>
<accession>A0A8A4TR64</accession>
<dbReference type="Gene3D" id="3.90.226.10">
    <property type="entry name" value="2-enoyl-CoA Hydratase, Chain A, domain 1"/>
    <property type="match status" value="1"/>
</dbReference>
<gene>
    <name evidence="1" type="ORF">J3U87_06030</name>
</gene>
<sequence length="199" mass="21618">METTPLEMRHQSDWGRILLAAPSGKNKLSLDLLERLHEGLAAWRRDSDFRLVTLESTCPDLFAAGADMNELLNLDRAKAREYAALGQSVMRELETFPTPVVALVGGPCFGGGFDLALACAEIWATDNAVFCHPGAYLGIITGFGGTVRLPLRLPTRMARHMLLTGYRMGAEEAGCLGLVQRRFPSRAAMLKAAEARASA</sequence>